<dbReference type="EMBL" id="BKZV01000001">
    <property type="protein sequence ID" value="GER82799.1"/>
    <property type="molecule type" value="Genomic_DNA"/>
</dbReference>
<feature type="compositionally biased region" description="Basic and acidic residues" evidence="2">
    <location>
        <begin position="433"/>
        <end position="442"/>
    </location>
</feature>
<organism evidence="3 4">
    <name type="scientific">Thermogemmatispora aurantia</name>
    <dbReference type="NCBI Taxonomy" id="2045279"/>
    <lineage>
        <taxon>Bacteria</taxon>
        <taxon>Bacillati</taxon>
        <taxon>Chloroflexota</taxon>
        <taxon>Ktedonobacteria</taxon>
        <taxon>Thermogemmatisporales</taxon>
        <taxon>Thermogemmatisporaceae</taxon>
        <taxon>Thermogemmatispora</taxon>
    </lineage>
</organism>
<feature type="region of interest" description="Disordered" evidence="2">
    <location>
        <begin position="83"/>
        <end position="154"/>
    </location>
</feature>
<feature type="region of interest" description="Disordered" evidence="2">
    <location>
        <begin position="172"/>
        <end position="318"/>
    </location>
</feature>
<feature type="compositionally biased region" description="Low complexity" evidence="2">
    <location>
        <begin position="268"/>
        <end position="282"/>
    </location>
</feature>
<protein>
    <submittedName>
        <fullName evidence="3">Uncharacterized protein</fullName>
    </submittedName>
</protein>
<proteinExistence type="predicted"/>
<keyword evidence="4" id="KW-1185">Reference proteome</keyword>
<gene>
    <name evidence="3" type="ORF">KTAU_14360</name>
</gene>
<feature type="coiled-coil region" evidence="1">
    <location>
        <begin position="20"/>
        <end position="82"/>
    </location>
</feature>
<feature type="region of interest" description="Disordered" evidence="2">
    <location>
        <begin position="424"/>
        <end position="492"/>
    </location>
</feature>
<comment type="caution">
    <text evidence="3">The sequence shown here is derived from an EMBL/GenBank/DDBJ whole genome shotgun (WGS) entry which is preliminary data.</text>
</comment>
<dbReference type="RefSeq" id="WP_151727586.1">
    <property type="nucleotide sequence ID" value="NZ_BKZV01000001.1"/>
</dbReference>
<evidence type="ECO:0000313" key="4">
    <source>
        <dbReference type="Proteomes" id="UP000334820"/>
    </source>
</evidence>
<accession>A0A5J4K7W2</accession>
<feature type="compositionally biased region" description="Polar residues" evidence="2">
    <location>
        <begin position="91"/>
        <end position="101"/>
    </location>
</feature>
<feature type="compositionally biased region" description="Acidic residues" evidence="2">
    <location>
        <begin position="301"/>
        <end position="316"/>
    </location>
</feature>
<evidence type="ECO:0000256" key="1">
    <source>
        <dbReference type="SAM" id="Coils"/>
    </source>
</evidence>
<name>A0A5J4K7W2_9CHLR</name>
<feature type="compositionally biased region" description="Low complexity" evidence="2">
    <location>
        <begin position="453"/>
        <end position="464"/>
    </location>
</feature>
<evidence type="ECO:0000256" key="2">
    <source>
        <dbReference type="SAM" id="MobiDB-lite"/>
    </source>
</evidence>
<reference evidence="3 4" key="1">
    <citation type="journal article" date="2019" name="Int. J. Syst. Evol. Microbiol.">
        <title>Thermogemmatispora aurantia sp. nov. and Thermogemmatispora argillosa sp. nov., within the class Ktedonobacteria, and emended description of the genus Thermogemmatispora.</title>
        <authorList>
            <person name="Zheng Y."/>
            <person name="Wang C.M."/>
            <person name="Sakai Y."/>
            <person name="Abe K."/>
            <person name="Yokota A."/>
            <person name="Yabe S."/>
        </authorList>
    </citation>
    <scope>NUCLEOTIDE SEQUENCE [LARGE SCALE GENOMIC DNA]</scope>
    <source>
        <strain evidence="3 4">A1-2</strain>
    </source>
</reference>
<evidence type="ECO:0000313" key="3">
    <source>
        <dbReference type="EMBL" id="GER82799.1"/>
    </source>
</evidence>
<keyword evidence="1" id="KW-0175">Coiled coil</keyword>
<sequence length="492" mass="52108">MTQVPSDHEAEPQEALVDLTKKLRKRERRLLQRLQKAQTARAKAVERLNRAQARLEKRTARLQRLEERLSLVRQQLQTLKALTEGAPASAPQPQFETTSGLPGTALSAGEDDEDREQTAVPSGGASPIPPSAEREAAAPGISAEIGETASGNPALKELQALTHLLLEEGRREEQLRASWGRSGLSSPSPAATAEGITESSADQTPAAFAPASTAWHAPDQDQEAASGEQRPPEPDWVSQLAADENSAVSMQEESLSKPLAHAAEEDASSAPAAPQQTSQQASPAPPPSERLRQAALYGFDEPPELPETESDDEEADFSPVTPAVLASSLLPASPAELVREARAAAEAAEEAARLAIERATLAVARLELLPSGRHLAQELTEVEQAVAQANHAAKVAQTTAREVEQWAQAIAPAVDDLDAPAPAQNTVVSQSVEPEKQEEQNHFDSQIEATLCAGEAASAETSAAVQPGSEMTALSQEMEPAEAISLSEAEQS</sequence>
<dbReference type="AlphaFoldDB" id="A0A5J4K7W2"/>
<dbReference type="Proteomes" id="UP000334820">
    <property type="component" value="Unassembled WGS sequence"/>
</dbReference>